<dbReference type="AlphaFoldDB" id="A0A5K7X8H5"/>
<dbReference type="EMBL" id="AP021861">
    <property type="protein sequence ID" value="BBO30733.1"/>
    <property type="molecule type" value="Genomic_DNA"/>
</dbReference>
<dbReference type="Pfam" id="PF07589">
    <property type="entry name" value="PEP-CTERM"/>
    <property type="match status" value="1"/>
</dbReference>
<keyword evidence="1" id="KW-0732">Signal</keyword>
<feature type="domain" description="Ice-binding protein C-terminal" evidence="2">
    <location>
        <begin position="237"/>
        <end position="260"/>
    </location>
</feature>
<dbReference type="RefSeq" id="WP_152097022.1">
    <property type="nucleotide sequence ID" value="NZ_AP021861.1"/>
</dbReference>
<accession>A0A5K7X8H5</accession>
<protein>
    <recommendedName>
        <fullName evidence="2">Ice-binding protein C-terminal domain-containing protein</fullName>
    </recommendedName>
</protein>
<evidence type="ECO:0000256" key="1">
    <source>
        <dbReference type="SAM" id="SignalP"/>
    </source>
</evidence>
<sequence length="262" mass="27007">MKIATWFLAAAATTFLGMPAWGAPTAVTTHGPANTSLAALISTNDLIAGQIGVELAGDMGWHPANPAAPNSLLPEGLPTFTDGVNNTGLYGLLNDLPAAGTPVKRVQYTLGGAKTINEIQILTGNNGKDGRVFSTTVISTSTNGGGSFSTLGYFQSDLSGTINTGQWGSTLVEITNGGGGPLASGVTNVIFDFYAVDNTQGELRDPFVGVNPFTGIDDGFNAPIASPLVWEIDVIGVPEPATGLLAATALIGLIAQRHRRRR</sequence>
<evidence type="ECO:0000313" key="4">
    <source>
        <dbReference type="Proteomes" id="UP000326837"/>
    </source>
</evidence>
<evidence type="ECO:0000313" key="3">
    <source>
        <dbReference type="EMBL" id="BBO30733.1"/>
    </source>
</evidence>
<feature type="signal peptide" evidence="1">
    <location>
        <begin position="1"/>
        <end position="22"/>
    </location>
</feature>
<evidence type="ECO:0000259" key="2">
    <source>
        <dbReference type="Pfam" id="PF07589"/>
    </source>
</evidence>
<keyword evidence="4" id="KW-1185">Reference proteome</keyword>
<organism evidence="3 4">
    <name type="scientific">Lacipirellula parvula</name>
    <dbReference type="NCBI Taxonomy" id="2650471"/>
    <lineage>
        <taxon>Bacteria</taxon>
        <taxon>Pseudomonadati</taxon>
        <taxon>Planctomycetota</taxon>
        <taxon>Planctomycetia</taxon>
        <taxon>Pirellulales</taxon>
        <taxon>Lacipirellulaceae</taxon>
        <taxon>Lacipirellula</taxon>
    </lineage>
</organism>
<name>A0A5K7X8H5_9BACT</name>
<dbReference type="InterPro" id="IPR013424">
    <property type="entry name" value="Ice-binding_C"/>
</dbReference>
<proteinExistence type="predicted"/>
<gene>
    <name evidence="3" type="ORF">PLANPX_0345</name>
</gene>
<reference evidence="4" key="1">
    <citation type="submission" date="2019-10" db="EMBL/GenBank/DDBJ databases">
        <title>Lacipirellula parvula gen. nov., sp. nov., representing a lineage of planctomycetes widespread in freshwater anoxic habitats, and description of the family Lacipirellulaceae.</title>
        <authorList>
            <person name="Dedysh S.N."/>
            <person name="Kulichevskaya I.S."/>
            <person name="Beletsky A.V."/>
            <person name="Rakitin A.L."/>
            <person name="Mardanov A.V."/>
            <person name="Ivanova A.A."/>
            <person name="Saltykova V.X."/>
            <person name="Rijpstra W.I.C."/>
            <person name="Sinninghe Damste J.S."/>
            <person name="Ravin N.V."/>
        </authorList>
    </citation>
    <scope>NUCLEOTIDE SEQUENCE [LARGE SCALE GENOMIC DNA]</scope>
    <source>
        <strain evidence="4">PX69</strain>
    </source>
</reference>
<feature type="chain" id="PRO_5024853823" description="Ice-binding protein C-terminal domain-containing protein" evidence="1">
    <location>
        <begin position="23"/>
        <end position="262"/>
    </location>
</feature>
<dbReference type="KEGG" id="lpav:PLANPX_0345"/>
<dbReference type="Proteomes" id="UP000326837">
    <property type="component" value="Chromosome"/>
</dbReference>